<dbReference type="Gene3D" id="3.40.50.300">
    <property type="entry name" value="P-loop containing nucleotide triphosphate hydrolases"/>
    <property type="match status" value="2"/>
</dbReference>
<organism evidence="14 15">
    <name type="scientific">Rhodoferax antarcticus ANT.BR</name>
    <dbReference type="NCBI Taxonomy" id="1111071"/>
    <lineage>
        <taxon>Bacteria</taxon>
        <taxon>Pseudomonadati</taxon>
        <taxon>Pseudomonadota</taxon>
        <taxon>Betaproteobacteria</taxon>
        <taxon>Burkholderiales</taxon>
        <taxon>Comamonadaceae</taxon>
        <taxon>Rhodoferax</taxon>
    </lineage>
</organism>
<dbReference type="GO" id="GO:0016887">
    <property type="term" value="F:ATP hydrolysis activity"/>
    <property type="evidence" value="ECO:0007669"/>
    <property type="project" value="RHEA"/>
</dbReference>
<dbReference type="GO" id="GO:0005524">
    <property type="term" value="F:ATP binding"/>
    <property type="evidence" value="ECO:0007669"/>
    <property type="project" value="UniProtKB-UniRule"/>
</dbReference>
<evidence type="ECO:0000256" key="7">
    <source>
        <dbReference type="ARBA" id="ARBA00022840"/>
    </source>
</evidence>
<evidence type="ECO:0000256" key="9">
    <source>
        <dbReference type="ARBA" id="ARBA00023204"/>
    </source>
</evidence>
<dbReference type="InterPro" id="IPR041851">
    <property type="entry name" value="RecD_N_sf"/>
</dbReference>
<dbReference type="NCBIfam" id="TIGR01447">
    <property type="entry name" value="recD"/>
    <property type="match status" value="1"/>
</dbReference>
<keyword evidence="5 11" id="KW-0347">Helicase</keyword>
<dbReference type="GO" id="GO:0000724">
    <property type="term" value="P:double-strand break repair via homologous recombination"/>
    <property type="evidence" value="ECO:0007669"/>
    <property type="project" value="UniProtKB-UniRule"/>
</dbReference>
<evidence type="ECO:0000256" key="5">
    <source>
        <dbReference type="ARBA" id="ARBA00022806"/>
    </source>
</evidence>
<dbReference type="Gene3D" id="1.10.10.1020">
    <property type="entry name" value="RecBCD complex, subunit RecD, N-terminal domain"/>
    <property type="match status" value="1"/>
</dbReference>
<dbReference type="HAMAP" id="MF_01487">
    <property type="entry name" value="RecD"/>
    <property type="match status" value="1"/>
</dbReference>
<comment type="subunit">
    <text evidence="11">Heterotrimer of RecB, RecC and RecD. All subunits contribute to DNA-binding.</text>
</comment>
<evidence type="ECO:0000256" key="12">
    <source>
        <dbReference type="SAM" id="MobiDB-lite"/>
    </source>
</evidence>
<keyword evidence="7 11" id="KW-0067">ATP-binding</keyword>
<evidence type="ECO:0000259" key="13">
    <source>
        <dbReference type="SMART" id="SM00382"/>
    </source>
</evidence>
<feature type="binding site" evidence="11">
    <location>
        <begin position="210"/>
        <end position="217"/>
    </location>
    <ligand>
        <name>ATP</name>
        <dbReference type="ChEBI" id="CHEBI:30616"/>
    </ligand>
</feature>
<dbReference type="CDD" id="cd18809">
    <property type="entry name" value="SF1_C_RecD"/>
    <property type="match status" value="1"/>
</dbReference>
<keyword evidence="10 11" id="KW-0413">Isomerase</keyword>
<gene>
    <name evidence="11 14" type="primary">recD</name>
    <name evidence="14" type="ORF">BLL52_2836</name>
</gene>
<comment type="caution">
    <text evidence="14">The sequence shown here is derived from an EMBL/GenBank/DDBJ whole genome shotgun (WGS) entry which is preliminary data.</text>
</comment>
<dbReference type="Pfam" id="PF13245">
    <property type="entry name" value="AAA_19"/>
    <property type="match status" value="1"/>
</dbReference>
<dbReference type="STRING" id="81479.RA876_08245"/>
<dbReference type="Pfam" id="PF13538">
    <property type="entry name" value="UvrD_C_2"/>
    <property type="match status" value="1"/>
</dbReference>
<evidence type="ECO:0000313" key="14">
    <source>
        <dbReference type="EMBL" id="OLP06600.1"/>
    </source>
</evidence>
<dbReference type="GO" id="GO:0009338">
    <property type="term" value="C:exodeoxyribonuclease V complex"/>
    <property type="evidence" value="ECO:0007669"/>
    <property type="project" value="InterPro"/>
</dbReference>
<sequence length="694" mass="73562">MNAVEWLEAAKDLPLTALDLAFAHYLQQAQPSEDARHIWLAALVSHQFGRGHACLDLDVLRQSGVLALSWEALLQDLLPPDLAQAAASLPWTHGPSSPLVLDGPRLYLRRNWQAEQSIRTCIAARLAQPNATPNTLAQALDALFDPAPAPALAAGTLDQPISTVPCVPPGMLGALAQPAMQMGPASTVAPDWQKVACALAARGRFTLITGGPGTGKTTTVVRLLALLQWQATRPLRMALAAPTGKAAARLGESIAQAVKKLPANMQAHIPTQAQTLHKLLQVRAAVQARPAPELALDLVVVDEASMIDLELMARLMSSVPLSANLILLGDKDQLASVEAGAVMGQLCEGAQAGGYSLDTAQWIQDTTGQDVRAWCGAGSALAQQTVMLRHSHRFAAGSQIGQWASAVNAGQRQAVAELWASAPLWQPSQAASVTRLQPSASWDASLTQLVRVGWQATLTALSEVTQSNPQTTGVSNKLAHAPNPDAPAATRDAPTPLPREPGVCSDAQALALLHTLSQFQILCALREGPWGVLALNRNIARALGFPLDGWYAGRPVMVTRNDYNLGLMNGDIGLCLPTARGLRVAFASLGDSGNLGVRWVLPSRLDAVETVFAMTVHKSQGSEFDQVTLVLPDRVAPVLTRELLYTGITRAKTRLTLVVPQAGVLRQAVATQILRSGGLTMGHTLEARVLSDGL</sequence>
<comment type="similarity">
    <text evidence="11">Belongs to the RecD family.</text>
</comment>
<name>A0A1Q8YFE4_9BURK</name>
<keyword evidence="6 11" id="KW-0269">Exonuclease</keyword>
<dbReference type="InterPro" id="IPR027417">
    <property type="entry name" value="P-loop_NTPase"/>
</dbReference>
<dbReference type="GO" id="GO:0017116">
    <property type="term" value="F:single-stranded DNA helicase activity"/>
    <property type="evidence" value="ECO:0007669"/>
    <property type="project" value="TreeGrafter"/>
</dbReference>
<evidence type="ECO:0000256" key="11">
    <source>
        <dbReference type="HAMAP-Rule" id="MF_01487"/>
    </source>
</evidence>
<dbReference type="InterPro" id="IPR049550">
    <property type="entry name" value="RecD_N"/>
</dbReference>
<dbReference type="CDD" id="cd17933">
    <property type="entry name" value="DEXSc_RecD-like"/>
    <property type="match status" value="1"/>
</dbReference>
<evidence type="ECO:0000256" key="6">
    <source>
        <dbReference type="ARBA" id="ARBA00022839"/>
    </source>
</evidence>
<comment type="catalytic activity">
    <reaction evidence="11">
        <text>ATP + H2O = ADP + phosphate + H(+)</text>
        <dbReference type="Rhea" id="RHEA:13065"/>
        <dbReference type="ChEBI" id="CHEBI:15377"/>
        <dbReference type="ChEBI" id="CHEBI:15378"/>
        <dbReference type="ChEBI" id="CHEBI:30616"/>
        <dbReference type="ChEBI" id="CHEBI:43474"/>
        <dbReference type="ChEBI" id="CHEBI:456216"/>
        <dbReference type="EC" id="5.6.2.3"/>
    </reaction>
</comment>
<keyword evidence="8 11" id="KW-0238">DNA-binding</keyword>
<dbReference type="PANTHER" id="PTHR43788">
    <property type="entry name" value="DNA2/NAM7 HELICASE FAMILY MEMBER"/>
    <property type="match status" value="1"/>
</dbReference>
<evidence type="ECO:0000256" key="8">
    <source>
        <dbReference type="ARBA" id="ARBA00023125"/>
    </source>
</evidence>
<keyword evidence="1 11" id="KW-0540">Nuclease</keyword>
<feature type="compositionally biased region" description="Low complexity" evidence="12">
    <location>
        <begin position="481"/>
        <end position="494"/>
    </location>
</feature>
<dbReference type="Proteomes" id="UP000185911">
    <property type="component" value="Unassembled WGS sequence"/>
</dbReference>
<dbReference type="GO" id="GO:0008854">
    <property type="term" value="F:exodeoxyribonuclease V activity"/>
    <property type="evidence" value="ECO:0007669"/>
    <property type="project" value="InterPro"/>
</dbReference>
<dbReference type="InterPro" id="IPR050534">
    <property type="entry name" value="Coronavir_polyprotein_1ab"/>
</dbReference>
<keyword evidence="4 11" id="KW-0378">Hydrolase</keyword>
<evidence type="ECO:0000256" key="10">
    <source>
        <dbReference type="ARBA" id="ARBA00023235"/>
    </source>
</evidence>
<keyword evidence="9 11" id="KW-0234">DNA repair</keyword>
<keyword evidence="2 11" id="KW-0547">Nucleotide-binding</keyword>
<dbReference type="EC" id="5.6.2.3" evidence="11"/>
<keyword evidence="15" id="KW-1185">Reference proteome</keyword>
<comment type="miscellaneous">
    <text evidence="11">In the RecBCD complex, RecB has a slow 3'-5' helicase, an exonuclease activity and loads RecA onto ssDNA, RecD has a fast 5'-3' helicase activity, while RecC stimulates the ATPase and processivity of the RecB helicase and contributes to recognition of the Chi site.</text>
</comment>
<dbReference type="SUPFAM" id="SSF52540">
    <property type="entry name" value="P-loop containing nucleoside triphosphate hydrolases"/>
    <property type="match status" value="1"/>
</dbReference>
<dbReference type="SMART" id="SM00382">
    <property type="entry name" value="AAA"/>
    <property type="match status" value="1"/>
</dbReference>
<comment type="function">
    <text evidence="11">A helicase/nuclease that prepares dsDNA breaks (DSB) for recombinational DNA repair. Binds to DSBs and unwinds DNA via a highly rapid and processive ATP-dependent bidirectional helicase activity. Unwinds dsDNA until it encounters a Chi (crossover hotspot instigator) sequence from the 3' direction. Cuts ssDNA a few nucleotides 3' to the Chi site. The properties and activities of the enzyme are changed at Chi. The Chi-altered holoenzyme produces a long 3'-ssDNA overhang and facilitates RecA-binding to the ssDNA for homologous DNA recombination and repair. Holoenzyme degrades any linearized DNA that is unable to undergo homologous recombination. In the holoenzyme this subunit has ssDNA-dependent ATPase and 5'-3' helicase activity. When added to pre-assembled RecBC greatly stimulates nuclease activity and augments holoenzyme processivity. Negatively regulates the RecA-loading ability of RecBCD.</text>
</comment>
<protein>
    <recommendedName>
        <fullName evidence="11">RecBCD enzyme subunit RecD</fullName>
        <ecNumber evidence="11">5.6.2.3</ecNumber>
    </recommendedName>
    <alternativeName>
        <fullName evidence="11">DNA 5'-3' helicase subunit RecD</fullName>
    </alternativeName>
    <alternativeName>
        <fullName evidence="11">Exonuclease V subunit RecD</fullName>
        <shortName evidence="11">ExoV subunit RecD</shortName>
    </alternativeName>
    <alternativeName>
        <fullName evidence="11">Helicase/nuclease RecBCD subunit RecD</fullName>
    </alternativeName>
</protein>
<evidence type="ECO:0000256" key="4">
    <source>
        <dbReference type="ARBA" id="ARBA00022801"/>
    </source>
</evidence>
<dbReference type="InterPro" id="IPR003593">
    <property type="entry name" value="AAA+_ATPase"/>
</dbReference>
<evidence type="ECO:0000256" key="3">
    <source>
        <dbReference type="ARBA" id="ARBA00022763"/>
    </source>
</evidence>
<feature type="region of interest" description="Disordered" evidence="12">
    <location>
        <begin position="467"/>
        <end position="495"/>
    </location>
</feature>
<evidence type="ECO:0000313" key="15">
    <source>
        <dbReference type="Proteomes" id="UP000185911"/>
    </source>
</evidence>
<dbReference type="AlphaFoldDB" id="A0A1Q8YFE4"/>
<dbReference type="RefSeq" id="WP_075587005.1">
    <property type="nucleotide sequence ID" value="NZ_MSYM01000013.1"/>
</dbReference>
<dbReference type="InterPro" id="IPR027785">
    <property type="entry name" value="UvrD-like_helicase_C"/>
</dbReference>
<dbReference type="PANTHER" id="PTHR43788:SF6">
    <property type="entry name" value="DNA HELICASE B"/>
    <property type="match status" value="1"/>
</dbReference>
<proteinExistence type="inferred from homology"/>
<accession>A0A1Q8YFE4</accession>
<evidence type="ECO:0000256" key="1">
    <source>
        <dbReference type="ARBA" id="ARBA00022722"/>
    </source>
</evidence>
<dbReference type="Pfam" id="PF21185">
    <property type="entry name" value="RecD_N"/>
    <property type="match status" value="1"/>
</dbReference>
<dbReference type="EMBL" id="MSYM01000013">
    <property type="protein sequence ID" value="OLP06600.1"/>
    <property type="molecule type" value="Genomic_DNA"/>
</dbReference>
<dbReference type="InterPro" id="IPR006344">
    <property type="entry name" value="RecD"/>
</dbReference>
<evidence type="ECO:0000256" key="2">
    <source>
        <dbReference type="ARBA" id="ARBA00022741"/>
    </source>
</evidence>
<dbReference type="GO" id="GO:0043139">
    <property type="term" value="F:5'-3' DNA helicase activity"/>
    <property type="evidence" value="ECO:0007669"/>
    <property type="project" value="UniProtKB-UniRule"/>
</dbReference>
<reference evidence="14 15" key="1">
    <citation type="submission" date="2017-01" db="EMBL/GenBank/DDBJ databases">
        <title>Genome sequence of Rhodoferax antarcticus ANT.BR, a psychrophilic purple nonsulfur bacterium from an Antarctic microbial mat.</title>
        <authorList>
            <person name="Baker J."/>
            <person name="Riester C."/>
            <person name="Skinner B."/>
            <person name="Newell A."/>
            <person name="Swingley W."/>
            <person name="Madigan M."/>
            <person name="Jung D."/>
            <person name="Asao M."/>
            <person name="Chen M."/>
            <person name="Loughlin P."/>
            <person name="Pan H."/>
            <person name="Lin S."/>
            <person name="Li N."/>
            <person name="Shaw J."/>
            <person name="Prado M."/>
            <person name="Sherman C."/>
            <person name="Li X."/>
            <person name="Tang J."/>
            <person name="Blankenship R."/>
            <person name="Zhao T."/>
            <person name="Touchman J."/>
            <person name="Sattley M."/>
        </authorList>
    </citation>
    <scope>NUCLEOTIDE SEQUENCE [LARGE SCALE GENOMIC DNA]</scope>
    <source>
        <strain evidence="14 15">ANT.BR</strain>
    </source>
</reference>
<dbReference type="GO" id="GO:0003677">
    <property type="term" value="F:DNA binding"/>
    <property type="evidence" value="ECO:0007669"/>
    <property type="project" value="UniProtKB-UniRule"/>
</dbReference>
<keyword evidence="3 11" id="KW-0227">DNA damage</keyword>
<feature type="domain" description="AAA+ ATPase" evidence="13">
    <location>
        <begin position="202"/>
        <end position="339"/>
    </location>
</feature>